<gene>
    <name evidence="1" type="ORF">MUN79_01280</name>
</gene>
<dbReference type="RefSeq" id="WP_244676017.1">
    <property type="nucleotide sequence ID" value="NZ_CP095046.1"/>
</dbReference>
<name>A0A8T9QAW2_9BACT</name>
<protein>
    <submittedName>
        <fullName evidence="1">Uncharacterized protein</fullName>
    </submittedName>
</protein>
<organism evidence="1 2">
    <name type="scientific">Hymenobacter cellulosilyticus</name>
    <dbReference type="NCBI Taxonomy" id="2932248"/>
    <lineage>
        <taxon>Bacteria</taxon>
        <taxon>Pseudomonadati</taxon>
        <taxon>Bacteroidota</taxon>
        <taxon>Cytophagia</taxon>
        <taxon>Cytophagales</taxon>
        <taxon>Hymenobacteraceae</taxon>
        <taxon>Hymenobacter</taxon>
    </lineage>
</organism>
<dbReference type="Proteomes" id="UP000831796">
    <property type="component" value="Chromosome"/>
</dbReference>
<evidence type="ECO:0000313" key="2">
    <source>
        <dbReference type="Proteomes" id="UP000831796"/>
    </source>
</evidence>
<accession>A0A8T9QAW2</accession>
<dbReference type="EMBL" id="CP095046">
    <property type="protein sequence ID" value="UOQ72659.1"/>
    <property type="molecule type" value="Genomic_DNA"/>
</dbReference>
<evidence type="ECO:0000313" key="1">
    <source>
        <dbReference type="EMBL" id="UOQ72659.1"/>
    </source>
</evidence>
<proteinExistence type="predicted"/>
<dbReference type="KEGG" id="hcu:MUN79_01280"/>
<sequence length="119" mass="14199">MDDVIKESWARCVQTYFTLYRFSNYTSGYDWEERYQNTPIIRTSQMHPYTPMFLDMCDDFDQSFKYGPTRFVDQWDGNFYMLPSIEAALKTASTFQDLERLLNSTGTDQSAADYYNQYK</sequence>
<keyword evidence="2" id="KW-1185">Reference proteome</keyword>
<dbReference type="AlphaFoldDB" id="A0A8T9QAW2"/>
<reference evidence="1" key="1">
    <citation type="submission" date="2022-04" db="EMBL/GenBank/DDBJ databases">
        <title>Hymenobacter sp. isolated from the air.</title>
        <authorList>
            <person name="Won M."/>
            <person name="Lee C.-M."/>
            <person name="Woen H.-Y."/>
            <person name="Kwon S.-W."/>
        </authorList>
    </citation>
    <scope>NUCLEOTIDE SEQUENCE</scope>
    <source>
        <strain evidence="1">5116S-3</strain>
    </source>
</reference>